<dbReference type="KEGG" id="slt:Slit_1101"/>
<proteinExistence type="predicted"/>
<gene>
    <name evidence="2" type="ordered locus">Slit_1101</name>
</gene>
<evidence type="ECO:0008006" key="4">
    <source>
        <dbReference type="Google" id="ProtNLM"/>
    </source>
</evidence>
<evidence type="ECO:0000313" key="2">
    <source>
        <dbReference type="EMBL" id="ADE11339.1"/>
    </source>
</evidence>
<feature type="coiled-coil region" evidence="1">
    <location>
        <begin position="334"/>
        <end position="368"/>
    </location>
</feature>
<accession>D5CQV3</accession>
<evidence type="ECO:0000313" key="3">
    <source>
        <dbReference type="Proteomes" id="UP000001625"/>
    </source>
</evidence>
<protein>
    <recommendedName>
        <fullName evidence="4">Rad50/SbcC-type AAA domain-containing protein</fullName>
    </recommendedName>
</protein>
<name>D5CQV3_SIDLE</name>
<dbReference type="Proteomes" id="UP000001625">
    <property type="component" value="Chromosome"/>
</dbReference>
<dbReference type="AlphaFoldDB" id="D5CQV3"/>
<dbReference type="EMBL" id="CP001965">
    <property type="protein sequence ID" value="ADE11339.1"/>
    <property type="molecule type" value="Genomic_DNA"/>
</dbReference>
<organism evidence="2 3">
    <name type="scientific">Sideroxydans lithotrophicus (strain ES-1)</name>
    <dbReference type="NCBI Taxonomy" id="580332"/>
    <lineage>
        <taxon>Bacteria</taxon>
        <taxon>Pseudomonadati</taxon>
        <taxon>Pseudomonadota</taxon>
        <taxon>Betaproteobacteria</taxon>
        <taxon>Nitrosomonadales</taxon>
        <taxon>Gallionellaceae</taxon>
        <taxon>Sideroxydans</taxon>
    </lineage>
</organism>
<dbReference type="InterPro" id="IPR027417">
    <property type="entry name" value="P-loop_NTPase"/>
</dbReference>
<sequence length="680" mass="76624">MRFRRLTIRLQTNDGPYGVTLDFPDGLVVMWADNSMGKSTCVKSILVALGMEAMLTTQQSDLPLPPAVKARLDSDNGEHDVIESEVFLELENQKAERIVVQRTIKGSRDKNLITVHEGPILTSPGQSVSSRDYFVNRQGAATRESGFHFFLSNFFGWQLPQVQTYDGNEYPLYLQCVMPYFAVEQTRGWSTVQPPLPTHFRIREAHKRAVEFILNLDAHRNALKRQEIDLEITRIAVAWAAQVGRANELAEQKAVRVQALPQKPTATWPPLVTPSLMAPVGSEWISIRDRADGFQAELDNLVKKEIPRVNEIASSAQAELTAAEEVIQDKQTLLSRLLESFAMEQQEVERIEERLKAIAEDIQRNKDIRVLKNLGSRQGSAVDGGSCPICHQSIHDTLVPIDFAQTVMSLDESIDFLSEQRRTYEVVLANAANVVDSRSLQISTLREEVSTARQIVRALRQTLVSDGRQPSIAAIQAQIRLENSVANDRDAQSRFEKIVNGFGELADSWKIAQEEALKLPKDDVSEDDRKKIGIWTRILRDQLSQYGFGSFPETQIVISTDTYRPEHEGFDLEASFPLQNSISASDLIRTIWAYLNGLLEIARTEDTHHPGCIIFDEPRQQSTRDVSFGELLKRASLAGNFSQQVIFFTSENRERLKGHLSGLPHYLNEIEGRVLKKIPS</sequence>
<dbReference type="STRING" id="580332.Slit_1101"/>
<dbReference type="OrthoDB" id="8107482at2"/>
<keyword evidence="3" id="KW-1185">Reference proteome</keyword>
<dbReference type="Gene3D" id="3.40.50.300">
    <property type="entry name" value="P-loop containing nucleotide triphosphate hydrolases"/>
    <property type="match status" value="1"/>
</dbReference>
<dbReference type="RefSeq" id="WP_013029237.1">
    <property type="nucleotide sequence ID" value="NC_013959.1"/>
</dbReference>
<evidence type="ECO:0000256" key="1">
    <source>
        <dbReference type="SAM" id="Coils"/>
    </source>
</evidence>
<keyword evidence="1" id="KW-0175">Coiled coil</keyword>
<dbReference type="eggNOG" id="COG0419">
    <property type="taxonomic scope" value="Bacteria"/>
</dbReference>
<reference evidence="2 3" key="1">
    <citation type="submission" date="2010-03" db="EMBL/GenBank/DDBJ databases">
        <title>Complete sequence of Sideroxydans lithotrophicus ES-1.</title>
        <authorList>
            <consortium name="US DOE Joint Genome Institute"/>
            <person name="Lucas S."/>
            <person name="Copeland A."/>
            <person name="Lapidus A."/>
            <person name="Cheng J.-F."/>
            <person name="Bruce D."/>
            <person name="Goodwin L."/>
            <person name="Pitluck S."/>
            <person name="Munk A.C."/>
            <person name="Detter J.C."/>
            <person name="Han C."/>
            <person name="Tapia R."/>
            <person name="Larimer F."/>
            <person name="Land M."/>
            <person name="Hauser L."/>
            <person name="Kyrpides N."/>
            <person name="Ivanova N."/>
            <person name="Emerson D."/>
            <person name="Woyke T."/>
        </authorList>
    </citation>
    <scope>NUCLEOTIDE SEQUENCE [LARGE SCALE GENOMIC DNA]</scope>
    <source>
        <strain evidence="2 3">ES-1</strain>
    </source>
</reference>
<dbReference type="HOGENOM" id="CLU_026279_0_0_4"/>